<dbReference type="Proteomes" id="UP000648187">
    <property type="component" value="Unassembled WGS sequence"/>
</dbReference>
<protein>
    <submittedName>
        <fullName evidence="1">Uncharacterized protein</fullName>
    </submittedName>
</protein>
<proteinExistence type="predicted"/>
<sequence length="168" mass="18152">MTLQKLIVLSKCDTTMSEIWRKQDVIGCTYNERTTKAALAASSAITSCSTTISFITGIPPNTAAITCFCAVLTAHYPCSSSNPQVLQTQQECCVLGSTSRAYAGIIEGISAAELERIAKEEERKWFWQNGKEKEEKEQSGYKELKSGNVARLTITGEAAAAAITNSGK</sequence>
<evidence type="ECO:0000313" key="1">
    <source>
        <dbReference type="EMBL" id="KAF9421756.1"/>
    </source>
</evidence>
<keyword evidence="2" id="KW-1185">Reference proteome</keyword>
<gene>
    <name evidence="1" type="ORF">HW555_002437</name>
</gene>
<reference evidence="1" key="1">
    <citation type="submission" date="2020-08" db="EMBL/GenBank/DDBJ databases">
        <title>Spodoptera exigua strain:BAW_Kor-Di-RS1 Genome sequencing and assembly.</title>
        <authorList>
            <person name="Kim J."/>
            <person name="Nam H.Y."/>
            <person name="Kwon M."/>
            <person name="Choi J.H."/>
            <person name="Cho S.R."/>
            <person name="Kim G.-H."/>
        </authorList>
    </citation>
    <scope>NUCLEOTIDE SEQUENCE</scope>
    <source>
        <strain evidence="1">BAW_Kor-Di-RS1</strain>
        <tissue evidence="1">Whole-body</tissue>
    </source>
</reference>
<dbReference type="EMBL" id="JACKWZ010000022">
    <property type="protein sequence ID" value="KAF9421756.1"/>
    <property type="molecule type" value="Genomic_DNA"/>
</dbReference>
<dbReference type="AlphaFoldDB" id="A0A835GQC8"/>
<accession>A0A835GQC8</accession>
<organism evidence="1 2">
    <name type="scientific">Spodoptera exigua</name>
    <name type="common">Beet armyworm</name>
    <name type="synonym">Noctua fulgens</name>
    <dbReference type="NCBI Taxonomy" id="7107"/>
    <lineage>
        <taxon>Eukaryota</taxon>
        <taxon>Metazoa</taxon>
        <taxon>Ecdysozoa</taxon>
        <taxon>Arthropoda</taxon>
        <taxon>Hexapoda</taxon>
        <taxon>Insecta</taxon>
        <taxon>Pterygota</taxon>
        <taxon>Neoptera</taxon>
        <taxon>Endopterygota</taxon>
        <taxon>Lepidoptera</taxon>
        <taxon>Glossata</taxon>
        <taxon>Ditrysia</taxon>
        <taxon>Noctuoidea</taxon>
        <taxon>Noctuidae</taxon>
        <taxon>Amphipyrinae</taxon>
        <taxon>Spodoptera</taxon>
    </lineage>
</organism>
<evidence type="ECO:0000313" key="2">
    <source>
        <dbReference type="Proteomes" id="UP000648187"/>
    </source>
</evidence>
<name>A0A835GQC8_SPOEX</name>
<comment type="caution">
    <text evidence="1">The sequence shown here is derived from an EMBL/GenBank/DDBJ whole genome shotgun (WGS) entry which is preliminary data.</text>
</comment>